<dbReference type="PANTHER" id="PTHR47649">
    <property type="entry name" value="RIBONUCLEASE D"/>
    <property type="match status" value="1"/>
</dbReference>
<keyword evidence="1 6" id="KW-0963">Cytoplasm</keyword>
<dbReference type="Proteomes" id="UP000217763">
    <property type="component" value="Chromosome"/>
</dbReference>
<keyword evidence="4 6" id="KW-0378">Hydrolase</keyword>
<evidence type="ECO:0000313" key="8">
    <source>
        <dbReference type="EMBL" id="ATG74049.1"/>
    </source>
</evidence>
<accession>A0A291HPL2</accession>
<evidence type="ECO:0000313" key="9">
    <source>
        <dbReference type="Proteomes" id="UP000217763"/>
    </source>
</evidence>
<sequence>MTYTVITDNQTLADFCATDATLLAVDTEFVRTRTFYAKPGLYQLHDGRRTALIDPLAVADLSPLWRLLHDPGRICLLHAGGEDLELFQHQSGALPARVHDTQLAAAFLGLGAQLGFAALVEQLLGVSLDKAHARTDWLARPLSAEQLRYAADDVIYLYPLYERLWQQLEQKGFTAWFEQECEWTVKRRSVSTPPELAYLDIKNAWTLDRQALGVLQRLCQWRLLEARRRDLAVNFVVKEAHLVQVAERAPRSLSDLNRLGLEPMEIKRHGDTLLALVQEALASPDSWPEPVRRLVDYPGYKGELKRIKGLVEQAGEDAGVPAELIASKRLIHQYLSWKWRLEEAEDVTPALLQGWRGELLGARLR</sequence>
<dbReference type="SUPFAM" id="SSF53098">
    <property type="entry name" value="Ribonuclease H-like"/>
    <property type="match status" value="1"/>
</dbReference>
<comment type="catalytic activity">
    <reaction evidence="6">
        <text>Exonucleolytic cleavage that removes extra residues from the 3'-terminus of tRNA to produce 5'-mononucleotides.</text>
        <dbReference type="EC" id="3.1.13.5"/>
    </reaction>
</comment>
<dbReference type="InterPro" id="IPR051086">
    <property type="entry name" value="RNase_D-like"/>
</dbReference>
<dbReference type="EC" id="3.1.13.5" evidence="6"/>
<evidence type="ECO:0000256" key="1">
    <source>
        <dbReference type="ARBA" id="ARBA00022490"/>
    </source>
</evidence>
<comment type="subcellular location">
    <subcellularLocation>
        <location evidence="6">Cytoplasm</location>
    </subcellularLocation>
</comment>
<dbReference type="GO" id="GO:0003676">
    <property type="term" value="F:nucleic acid binding"/>
    <property type="evidence" value="ECO:0007669"/>
    <property type="project" value="InterPro"/>
</dbReference>
<keyword evidence="5 6" id="KW-0269">Exonuclease</keyword>
<dbReference type="Gene3D" id="1.10.150.80">
    <property type="entry name" value="HRDC domain"/>
    <property type="match status" value="2"/>
</dbReference>
<keyword evidence="3 6" id="KW-0540">Nuclease</keyword>
<name>A0A291HPL2_9GAMM</name>
<dbReference type="PANTHER" id="PTHR47649:SF1">
    <property type="entry name" value="RIBONUCLEASE D"/>
    <property type="match status" value="1"/>
</dbReference>
<dbReference type="InterPro" id="IPR002121">
    <property type="entry name" value="HRDC_dom"/>
</dbReference>
<feature type="domain" description="HRDC" evidence="7">
    <location>
        <begin position="208"/>
        <end position="287"/>
    </location>
</feature>
<dbReference type="CDD" id="cd06142">
    <property type="entry name" value="RNaseD_exo"/>
    <property type="match status" value="1"/>
</dbReference>
<comment type="cofactor">
    <cofactor evidence="6">
        <name>a divalent metal cation</name>
        <dbReference type="ChEBI" id="CHEBI:60240"/>
    </cofactor>
</comment>
<gene>
    <name evidence="6" type="primary">rnd</name>
    <name evidence="8" type="ORF">AN401_09445</name>
</gene>
<dbReference type="Pfam" id="PF01612">
    <property type="entry name" value="DNA_pol_A_exo1"/>
    <property type="match status" value="1"/>
</dbReference>
<dbReference type="Gene3D" id="3.30.420.10">
    <property type="entry name" value="Ribonuclease H-like superfamily/Ribonuclease H"/>
    <property type="match status" value="1"/>
</dbReference>
<dbReference type="KEGG" id="zdf:AN401_09445"/>
<comment type="similarity">
    <text evidence="6">Belongs to the RNase D family.</text>
</comment>
<dbReference type="HAMAP" id="MF_01899">
    <property type="entry name" value="RNase_D"/>
    <property type="match status" value="1"/>
</dbReference>
<protein>
    <recommendedName>
        <fullName evidence="6">Ribonuclease D</fullName>
        <shortName evidence="6">RNase D</shortName>
        <ecNumber evidence="6">3.1.13.5</ecNumber>
    </recommendedName>
</protein>
<dbReference type="SMART" id="SM00341">
    <property type="entry name" value="HRDC"/>
    <property type="match status" value="1"/>
</dbReference>
<evidence type="ECO:0000256" key="2">
    <source>
        <dbReference type="ARBA" id="ARBA00022694"/>
    </source>
</evidence>
<dbReference type="EMBL" id="CP012621">
    <property type="protein sequence ID" value="ATG74049.1"/>
    <property type="molecule type" value="Genomic_DNA"/>
</dbReference>
<dbReference type="RefSeq" id="WP_096779189.1">
    <property type="nucleotide sequence ID" value="NZ_CP012621.1"/>
</dbReference>
<dbReference type="InterPro" id="IPR012337">
    <property type="entry name" value="RNaseH-like_sf"/>
</dbReference>
<dbReference type="InterPro" id="IPR002562">
    <property type="entry name" value="3'-5'_exonuclease_dom"/>
</dbReference>
<evidence type="ECO:0000256" key="6">
    <source>
        <dbReference type="HAMAP-Rule" id="MF_01899"/>
    </source>
</evidence>
<evidence type="ECO:0000256" key="4">
    <source>
        <dbReference type="ARBA" id="ARBA00022801"/>
    </source>
</evidence>
<dbReference type="GO" id="GO:0008408">
    <property type="term" value="F:3'-5' exonuclease activity"/>
    <property type="evidence" value="ECO:0007669"/>
    <property type="project" value="InterPro"/>
</dbReference>
<dbReference type="Pfam" id="PF00570">
    <property type="entry name" value="HRDC"/>
    <property type="match status" value="1"/>
</dbReference>
<dbReference type="Pfam" id="PF21293">
    <property type="entry name" value="RNAseD_HRDC_C"/>
    <property type="match status" value="1"/>
</dbReference>
<evidence type="ECO:0000256" key="5">
    <source>
        <dbReference type="ARBA" id="ARBA00022839"/>
    </source>
</evidence>
<dbReference type="GO" id="GO:0042780">
    <property type="term" value="P:tRNA 3'-end processing"/>
    <property type="evidence" value="ECO:0007669"/>
    <property type="project" value="UniProtKB-UniRule"/>
</dbReference>
<dbReference type="GO" id="GO:0005737">
    <property type="term" value="C:cytoplasm"/>
    <property type="evidence" value="ECO:0007669"/>
    <property type="project" value="UniProtKB-SubCell"/>
</dbReference>
<reference evidence="9" key="1">
    <citation type="submission" date="2015-09" db="EMBL/GenBank/DDBJ databases">
        <authorList>
            <person name="Shao Z."/>
            <person name="Wang L."/>
        </authorList>
    </citation>
    <scope>NUCLEOTIDE SEQUENCE [LARGE SCALE GENOMIC DNA]</scope>
    <source>
        <strain evidence="9">F13-1</strain>
    </source>
</reference>
<proteinExistence type="inferred from homology"/>
<dbReference type="InterPro" id="IPR036397">
    <property type="entry name" value="RNaseH_sf"/>
</dbReference>
<evidence type="ECO:0000259" key="7">
    <source>
        <dbReference type="PROSITE" id="PS50967"/>
    </source>
</evidence>
<dbReference type="PROSITE" id="PS50967">
    <property type="entry name" value="HRDC"/>
    <property type="match status" value="1"/>
</dbReference>
<dbReference type="InterPro" id="IPR044876">
    <property type="entry name" value="HRDC_dom_sf"/>
</dbReference>
<dbReference type="NCBIfam" id="TIGR01388">
    <property type="entry name" value="rnd"/>
    <property type="match status" value="1"/>
</dbReference>
<dbReference type="GO" id="GO:0033890">
    <property type="term" value="F:ribonuclease D activity"/>
    <property type="evidence" value="ECO:0007669"/>
    <property type="project" value="UniProtKB-UniRule"/>
</dbReference>
<dbReference type="GO" id="GO:0000166">
    <property type="term" value="F:nucleotide binding"/>
    <property type="evidence" value="ECO:0007669"/>
    <property type="project" value="InterPro"/>
</dbReference>
<evidence type="ECO:0000256" key="3">
    <source>
        <dbReference type="ARBA" id="ARBA00022722"/>
    </source>
</evidence>
<organism evidence="8 9">
    <name type="scientific">Zobellella denitrificans</name>
    <dbReference type="NCBI Taxonomy" id="347534"/>
    <lineage>
        <taxon>Bacteria</taxon>
        <taxon>Pseudomonadati</taxon>
        <taxon>Pseudomonadota</taxon>
        <taxon>Gammaproteobacteria</taxon>
        <taxon>Aeromonadales</taxon>
        <taxon>Aeromonadaceae</taxon>
        <taxon>Zobellella</taxon>
    </lineage>
</organism>
<dbReference type="InterPro" id="IPR010997">
    <property type="entry name" value="HRDC-like_sf"/>
</dbReference>
<dbReference type="InterPro" id="IPR006292">
    <property type="entry name" value="RNase_D"/>
</dbReference>
<dbReference type="SMART" id="SM00474">
    <property type="entry name" value="35EXOc"/>
    <property type="match status" value="1"/>
</dbReference>
<keyword evidence="2 6" id="KW-0819">tRNA processing</keyword>
<keyword evidence="9" id="KW-1185">Reference proteome</keyword>
<dbReference type="SUPFAM" id="SSF47819">
    <property type="entry name" value="HRDC-like"/>
    <property type="match status" value="2"/>
</dbReference>
<dbReference type="InterPro" id="IPR048579">
    <property type="entry name" value="RNAseD_HRDC_C"/>
</dbReference>
<comment type="function">
    <text evidence="6">Exonuclease involved in the 3' processing of various precursor tRNAs. Initiates hydrolysis at the 3'-terminus of an RNA molecule and releases 5'-mononucleotides.</text>
</comment>
<dbReference type="AlphaFoldDB" id="A0A291HPL2"/>